<dbReference type="GO" id="GO:0005507">
    <property type="term" value="F:copper ion binding"/>
    <property type="evidence" value="ECO:0007669"/>
    <property type="project" value="InterPro"/>
</dbReference>
<dbReference type="CDD" id="cd13890">
    <property type="entry name" value="CuRO_3_CueO_FtsP"/>
    <property type="match status" value="1"/>
</dbReference>
<dbReference type="InterPro" id="IPR011707">
    <property type="entry name" value="Cu-oxidase-like_N"/>
</dbReference>
<dbReference type="PANTHER" id="PTHR48267:SF1">
    <property type="entry name" value="BILIRUBIN OXIDASE"/>
    <property type="match status" value="1"/>
</dbReference>
<dbReference type="SUPFAM" id="SSF49503">
    <property type="entry name" value="Cupredoxins"/>
    <property type="match status" value="3"/>
</dbReference>
<keyword evidence="8" id="KW-1185">Reference proteome</keyword>
<protein>
    <submittedName>
        <fullName evidence="7">Multicopper oxidase family protein</fullName>
    </submittedName>
</protein>
<organism evidence="7 8">
    <name type="scientific">Spongiactinospora rosea</name>
    <dbReference type="NCBI Taxonomy" id="2248750"/>
    <lineage>
        <taxon>Bacteria</taxon>
        <taxon>Bacillati</taxon>
        <taxon>Actinomycetota</taxon>
        <taxon>Actinomycetes</taxon>
        <taxon>Streptosporangiales</taxon>
        <taxon>Streptosporangiaceae</taxon>
        <taxon>Spongiactinospora</taxon>
    </lineage>
</organism>
<feature type="domain" description="Plastocyanin-like" evidence="5">
    <location>
        <begin position="368"/>
        <end position="482"/>
    </location>
</feature>
<feature type="domain" description="Plastocyanin-like" evidence="6">
    <location>
        <begin position="88"/>
        <end position="196"/>
    </location>
</feature>
<proteinExistence type="inferred from homology"/>
<feature type="region of interest" description="Disordered" evidence="4">
    <location>
        <begin position="26"/>
        <end position="47"/>
    </location>
</feature>
<comment type="similarity">
    <text evidence="1">Belongs to the multicopper oxidase family.</text>
</comment>
<evidence type="ECO:0000259" key="5">
    <source>
        <dbReference type="Pfam" id="PF07731"/>
    </source>
</evidence>
<evidence type="ECO:0000256" key="4">
    <source>
        <dbReference type="SAM" id="MobiDB-lite"/>
    </source>
</evidence>
<dbReference type="Pfam" id="PF07732">
    <property type="entry name" value="Cu-oxidase_3"/>
    <property type="match status" value="1"/>
</dbReference>
<dbReference type="Proteomes" id="UP000253303">
    <property type="component" value="Unassembled WGS sequence"/>
</dbReference>
<dbReference type="PROSITE" id="PS00080">
    <property type="entry name" value="MULTICOPPER_OXIDASE2"/>
    <property type="match status" value="1"/>
</dbReference>
<evidence type="ECO:0000313" key="7">
    <source>
        <dbReference type="EMBL" id="RBQ17775.1"/>
    </source>
</evidence>
<keyword evidence="2" id="KW-0479">Metal-binding</keyword>
<evidence type="ECO:0000256" key="2">
    <source>
        <dbReference type="ARBA" id="ARBA00022723"/>
    </source>
</evidence>
<comment type="caution">
    <text evidence="7">The sequence shown here is derived from an EMBL/GenBank/DDBJ whole genome shotgun (WGS) entry which is preliminary data.</text>
</comment>
<dbReference type="RefSeq" id="WP_113982871.1">
    <property type="nucleotide sequence ID" value="NZ_QMEY01000010.1"/>
</dbReference>
<dbReference type="GO" id="GO:0016491">
    <property type="term" value="F:oxidoreductase activity"/>
    <property type="evidence" value="ECO:0007669"/>
    <property type="project" value="UniProtKB-KW"/>
</dbReference>
<sequence>MLNRLGNHPLNRRDVLALGGLTGAAALLPPDKPDKPDKPGRHGPRPRRLAHVPAFSVEMPVPPVARPVQVRPDADVYHVRIKPARVEIVPGLLTPVLSFGGGFVGPTFRARTGRRLIVKYHNDLDRAANVHLHGGHVPAVSDGHPMDVIDPGRFRVYDYPNTQQGTTLWYHDHSHHTEARNVYAGLHGFYVIEDPAEARYGLPGGRYDVPIMIRDALIGQDGELIYDVPDTRTTLLANGRPQPYFRVAARKYRFRLLNGTTHRLFRLRLSGDLPLIQIGSDGGLLPAPQRLSELLISSGERADVVVDFSRLKPGDQVTMHDTSGTVLRFDVVRRARDHSRVPDVLRPLPDLPEATVTRDVVFNLDLTTPKWRYLMNEQEYDPDRVDFQVKRGATEIWRIHNADTERGGINHTFHLHLEQFRVLDRDGEPPWPTDQGRKDTIYVPPGASARIKVRFTEHLGRYVYHCHFLDHSSLGMMAQLQIVP</sequence>
<dbReference type="OrthoDB" id="345021at2"/>
<name>A0A366LUZ7_9ACTN</name>
<dbReference type="InterPro" id="IPR008972">
    <property type="entry name" value="Cupredoxin"/>
</dbReference>
<dbReference type="EMBL" id="QMEY01000010">
    <property type="protein sequence ID" value="RBQ17775.1"/>
    <property type="molecule type" value="Genomic_DNA"/>
</dbReference>
<dbReference type="AlphaFoldDB" id="A0A366LUZ7"/>
<evidence type="ECO:0000256" key="3">
    <source>
        <dbReference type="ARBA" id="ARBA00023002"/>
    </source>
</evidence>
<evidence type="ECO:0000259" key="6">
    <source>
        <dbReference type="Pfam" id="PF07732"/>
    </source>
</evidence>
<dbReference type="Gene3D" id="2.60.40.420">
    <property type="entry name" value="Cupredoxins - blue copper proteins"/>
    <property type="match status" value="3"/>
</dbReference>
<reference evidence="7 8" key="1">
    <citation type="submission" date="2018-06" db="EMBL/GenBank/DDBJ databases">
        <title>Sphaerisporangium craniellae sp. nov., isolated from a marine sponge in the South China Sea.</title>
        <authorList>
            <person name="Li L."/>
        </authorList>
    </citation>
    <scope>NUCLEOTIDE SEQUENCE [LARGE SCALE GENOMIC DNA]</scope>
    <source>
        <strain evidence="7 8">LHW63015</strain>
    </source>
</reference>
<dbReference type="InterPro" id="IPR011706">
    <property type="entry name" value="Cu-oxidase_C"/>
</dbReference>
<dbReference type="InterPro" id="IPR045087">
    <property type="entry name" value="Cu-oxidase_fam"/>
</dbReference>
<dbReference type="InterPro" id="IPR002355">
    <property type="entry name" value="Cu_oxidase_Cu_BS"/>
</dbReference>
<evidence type="ECO:0000313" key="8">
    <source>
        <dbReference type="Proteomes" id="UP000253303"/>
    </source>
</evidence>
<keyword evidence="3" id="KW-0560">Oxidoreductase</keyword>
<dbReference type="Pfam" id="PF07731">
    <property type="entry name" value="Cu-oxidase_2"/>
    <property type="match status" value="1"/>
</dbReference>
<gene>
    <name evidence="7" type="ORF">DP939_23205</name>
</gene>
<evidence type="ECO:0000256" key="1">
    <source>
        <dbReference type="ARBA" id="ARBA00010609"/>
    </source>
</evidence>
<feature type="compositionally biased region" description="Basic and acidic residues" evidence="4">
    <location>
        <begin position="31"/>
        <end position="40"/>
    </location>
</feature>
<accession>A0A366LUZ7</accession>
<dbReference type="PANTHER" id="PTHR48267">
    <property type="entry name" value="CUPREDOXIN SUPERFAMILY PROTEIN"/>
    <property type="match status" value="1"/>
</dbReference>